<dbReference type="InterPro" id="IPR018035">
    <property type="entry name" value="Flagellar_FliH/T3SS_HrpE"/>
</dbReference>
<dbReference type="AlphaFoldDB" id="A0A2P7R2Y4"/>
<dbReference type="NCBIfam" id="NF004270">
    <property type="entry name" value="PRK05687.2-1"/>
    <property type="match status" value="1"/>
</dbReference>
<keyword evidence="9" id="KW-1006">Bacterial flagellum protein export</keyword>
<evidence type="ECO:0000256" key="2">
    <source>
        <dbReference type="ARBA" id="ARBA00004496"/>
    </source>
</evidence>
<evidence type="ECO:0000313" key="13">
    <source>
        <dbReference type="Proteomes" id="UP000242181"/>
    </source>
</evidence>
<keyword evidence="12" id="KW-0969">Cilium</keyword>
<dbReference type="InterPro" id="IPR000563">
    <property type="entry name" value="Flag_FliH"/>
</dbReference>
<feature type="domain" description="Flagellar assembly protein FliH/Type III secretion system HrpE" evidence="11">
    <location>
        <begin position="127"/>
        <end position="251"/>
    </location>
</feature>
<dbReference type="EMBL" id="PXYH01000007">
    <property type="protein sequence ID" value="PSJ44591.1"/>
    <property type="molecule type" value="Genomic_DNA"/>
</dbReference>
<evidence type="ECO:0000256" key="8">
    <source>
        <dbReference type="ARBA" id="ARBA00022927"/>
    </source>
</evidence>
<evidence type="ECO:0000256" key="4">
    <source>
        <dbReference type="ARBA" id="ARBA00016507"/>
    </source>
</evidence>
<feature type="region of interest" description="Disordered" evidence="10">
    <location>
        <begin position="1"/>
        <end position="50"/>
    </location>
</feature>
<keyword evidence="7" id="KW-1005">Bacterial flagellum biogenesis</keyword>
<keyword evidence="12" id="KW-0966">Cell projection</keyword>
<evidence type="ECO:0000256" key="5">
    <source>
        <dbReference type="ARBA" id="ARBA00022448"/>
    </source>
</evidence>
<dbReference type="PRINTS" id="PR01003">
    <property type="entry name" value="FLGFLIH"/>
</dbReference>
<keyword evidence="12" id="KW-0282">Flagellum</keyword>
<protein>
    <recommendedName>
        <fullName evidence="4">Flagellar assembly protein FliH</fullName>
    </recommendedName>
</protein>
<comment type="caution">
    <text evidence="12">The sequence shown here is derived from an EMBL/GenBank/DDBJ whole genome shotgun (WGS) entry which is preliminary data.</text>
</comment>
<dbReference type="Pfam" id="PF02108">
    <property type="entry name" value="FliH"/>
    <property type="match status" value="1"/>
</dbReference>
<name>A0A2P7R2Y4_9GAMM</name>
<evidence type="ECO:0000256" key="10">
    <source>
        <dbReference type="SAM" id="MobiDB-lite"/>
    </source>
</evidence>
<keyword evidence="13" id="KW-1185">Reference proteome</keyword>
<keyword evidence="8" id="KW-0653">Protein transport</keyword>
<evidence type="ECO:0000259" key="11">
    <source>
        <dbReference type="Pfam" id="PF02108"/>
    </source>
</evidence>
<evidence type="ECO:0000256" key="3">
    <source>
        <dbReference type="ARBA" id="ARBA00006602"/>
    </source>
</evidence>
<evidence type="ECO:0000256" key="7">
    <source>
        <dbReference type="ARBA" id="ARBA00022795"/>
    </source>
</evidence>
<comment type="subcellular location">
    <subcellularLocation>
        <location evidence="2">Cytoplasm</location>
    </subcellularLocation>
</comment>
<evidence type="ECO:0000313" key="12">
    <source>
        <dbReference type="EMBL" id="PSJ44591.1"/>
    </source>
</evidence>
<organism evidence="12 13">
    <name type="scientific">Zobellella taiwanensis</name>
    <dbReference type="NCBI Taxonomy" id="347535"/>
    <lineage>
        <taxon>Bacteria</taxon>
        <taxon>Pseudomonadati</taxon>
        <taxon>Pseudomonadota</taxon>
        <taxon>Gammaproteobacteria</taxon>
        <taxon>Aeromonadales</taxon>
        <taxon>Aeromonadaceae</taxon>
        <taxon>Zobellella</taxon>
    </lineage>
</organism>
<evidence type="ECO:0000256" key="6">
    <source>
        <dbReference type="ARBA" id="ARBA00022490"/>
    </source>
</evidence>
<dbReference type="GO" id="GO:0015031">
    <property type="term" value="P:protein transport"/>
    <property type="evidence" value="ECO:0007669"/>
    <property type="project" value="UniProtKB-KW"/>
</dbReference>
<dbReference type="InterPro" id="IPR051472">
    <property type="entry name" value="T3SS_Stator/FliH"/>
</dbReference>
<dbReference type="PANTHER" id="PTHR34982:SF1">
    <property type="entry name" value="FLAGELLAR ASSEMBLY PROTEIN FLIH"/>
    <property type="match status" value="1"/>
</dbReference>
<accession>A0A2P7R2Y4</accession>
<dbReference type="PANTHER" id="PTHR34982">
    <property type="entry name" value="YOP PROTEINS TRANSLOCATION PROTEIN L"/>
    <property type="match status" value="1"/>
</dbReference>
<gene>
    <name evidence="12" type="ORF">C7I36_06740</name>
</gene>
<dbReference type="GO" id="GO:0044781">
    <property type="term" value="P:bacterial-type flagellum organization"/>
    <property type="evidence" value="ECO:0007669"/>
    <property type="project" value="UniProtKB-KW"/>
</dbReference>
<evidence type="ECO:0000256" key="1">
    <source>
        <dbReference type="ARBA" id="ARBA00003041"/>
    </source>
</evidence>
<reference evidence="12 13" key="1">
    <citation type="submission" date="2018-03" db="EMBL/GenBank/DDBJ databases">
        <title>The draft genome of Zobellella taiwanensis JCM 13381.</title>
        <authorList>
            <person name="Liu L."/>
            <person name="Li L."/>
            <person name="Wang T."/>
            <person name="Zhang X."/>
            <person name="Liang L."/>
        </authorList>
    </citation>
    <scope>NUCLEOTIDE SEQUENCE [LARGE SCALE GENOMIC DNA]</scope>
    <source>
        <strain evidence="12 13">JCM 13381</strain>
    </source>
</reference>
<dbReference type="Proteomes" id="UP000242181">
    <property type="component" value="Unassembled WGS sequence"/>
</dbReference>
<feature type="compositionally biased region" description="Basic and acidic residues" evidence="10">
    <location>
        <begin position="1"/>
        <end position="18"/>
    </location>
</feature>
<keyword evidence="6" id="KW-0963">Cytoplasm</keyword>
<sequence>MSKDKLRQYLRPDGEPVRHWSWPDMGEAKASAEPRGNALGYRFPEPEPEPVVELEAEPEPEPLTAEALEAIRQAAYDEGIAEGRAKGFEQGREEGRLKGQQEGHAAGLEQGLEQGLAEGRERIDALCGQWQQLVDQLVAPLARVDHRVEQSLVTLAMELARNLLKAEARTSPRLLLATVQEAVAALPGHEPRITFFLHGQDLTLLREQFDDDSLARRGWELVEDPLLEPGRLRLKTAMSELETDLHQRIDALMTNFMKANWNRFHDPE</sequence>
<dbReference type="RefSeq" id="WP_106452958.1">
    <property type="nucleotide sequence ID" value="NZ_PXYH01000007.1"/>
</dbReference>
<dbReference type="GO" id="GO:0071973">
    <property type="term" value="P:bacterial-type flagellum-dependent cell motility"/>
    <property type="evidence" value="ECO:0007669"/>
    <property type="project" value="InterPro"/>
</dbReference>
<dbReference type="OrthoDB" id="8480773at2"/>
<dbReference type="GO" id="GO:0009288">
    <property type="term" value="C:bacterial-type flagellum"/>
    <property type="evidence" value="ECO:0007669"/>
    <property type="project" value="InterPro"/>
</dbReference>
<keyword evidence="5" id="KW-0813">Transport</keyword>
<dbReference type="GO" id="GO:0003774">
    <property type="term" value="F:cytoskeletal motor activity"/>
    <property type="evidence" value="ECO:0007669"/>
    <property type="project" value="InterPro"/>
</dbReference>
<dbReference type="GO" id="GO:0005829">
    <property type="term" value="C:cytosol"/>
    <property type="evidence" value="ECO:0007669"/>
    <property type="project" value="TreeGrafter"/>
</dbReference>
<evidence type="ECO:0000256" key="9">
    <source>
        <dbReference type="ARBA" id="ARBA00023225"/>
    </source>
</evidence>
<proteinExistence type="inferred from homology"/>
<comment type="function">
    <text evidence="1">Needed for flagellar regrowth and assembly.</text>
</comment>
<comment type="similarity">
    <text evidence="3">Belongs to the FliH family.</text>
</comment>